<keyword evidence="5 7" id="KW-1133">Transmembrane helix</keyword>
<evidence type="ECO:0000256" key="3">
    <source>
        <dbReference type="ARBA" id="ARBA00022448"/>
    </source>
</evidence>
<feature type="transmembrane region" description="Helical" evidence="7">
    <location>
        <begin position="76"/>
        <end position="94"/>
    </location>
</feature>
<comment type="subcellular location">
    <subcellularLocation>
        <location evidence="1">Endomembrane system</location>
        <topology evidence="1">Multi-pass membrane protein</topology>
    </subcellularLocation>
</comment>
<evidence type="ECO:0000256" key="7">
    <source>
        <dbReference type="SAM" id="Phobius"/>
    </source>
</evidence>
<dbReference type="Proteomes" id="UP000054279">
    <property type="component" value="Unassembled WGS sequence"/>
</dbReference>
<dbReference type="EMBL" id="KN837124">
    <property type="protein sequence ID" value="KIJ43251.1"/>
    <property type="molecule type" value="Genomic_DNA"/>
</dbReference>
<feature type="transmembrane region" description="Helical" evidence="7">
    <location>
        <begin position="145"/>
        <end position="163"/>
    </location>
</feature>
<evidence type="ECO:0000256" key="5">
    <source>
        <dbReference type="ARBA" id="ARBA00022989"/>
    </source>
</evidence>
<evidence type="ECO:0000313" key="9">
    <source>
        <dbReference type="Proteomes" id="UP000054279"/>
    </source>
</evidence>
<dbReference type="InterPro" id="IPR011701">
    <property type="entry name" value="MFS"/>
</dbReference>
<name>A0A0C9VXS5_SPHS4</name>
<feature type="transmembrane region" description="Helical" evidence="7">
    <location>
        <begin position="169"/>
        <end position="190"/>
    </location>
</feature>
<feature type="non-terminal residue" evidence="8">
    <location>
        <position position="1"/>
    </location>
</feature>
<dbReference type="HOGENOM" id="CLU_021993_3_0_1"/>
<feature type="transmembrane region" description="Helical" evidence="7">
    <location>
        <begin position="202"/>
        <end position="219"/>
    </location>
</feature>
<dbReference type="GO" id="GO:0016020">
    <property type="term" value="C:membrane"/>
    <property type="evidence" value="ECO:0007669"/>
    <property type="project" value="TreeGrafter"/>
</dbReference>
<evidence type="ECO:0000256" key="2">
    <source>
        <dbReference type="ARBA" id="ARBA00008335"/>
    </source>
</evidence>
<dbReference type="PANTHER" id="PTHR23514:SF3">
    <property type="entry name" value="BYPASS OF STOP CODON PROTEIN 6"/>
    <property type="match status" value="1"/>
</dbReference>
<dbReference type="PANTHER" id="PTHR23514">
    <property type="entry name" value="BYPASS OF STOP CODON PROTEIN 6"/>
    <property type="match status" value="1"/>
</dbReference>
<keyword evidence="3" id="KW-0813">Transport</keyword>
<keyword evidence="9" id="KW-1185">Reference proteome</keyword>
<organism evidence="8 9">
    <name type="scientific">Sphaerobolus stellatus (strain SS14)</name>
    <dbReference type="NCBI Taxonomy" id="990650"/>
    <lineage>
        <taxon>Eukaryota</taxon>
        <taxon>Fungi</taxon>
        <taxon>Dikarya</taxon>
        <taxon>Basidiomycota</taxon>
        <taxon>Agaricomycotina</taxon>
        <taxon>Agaricomycetes</taxon>
        <taxon>Phallomycetidae</taxon>
        <taxon>Geastrales</taxon>
        <taxon>Sphaerobolaceae</taxon>
        <taxon>Sphaerobolus</taxon>
    </lineage>
</organism>
<protein>
    <recommendedName>
        <fullName evidence="10">Major facilitator superfamily (MFS) profile domain-containing protein</fullName>
    </recommendedName>
</protein>
<gene>
    <name evidence="8" type="ORF">M422DRAFT_170176</name>
</gene>
<dbReference type="GO" id="GO:0022857">
    <property type="term" value="F:transmembrane transporter activity"/>
    <property type="evidence" value="ECO:0007669"/>
    <property type="project" value="InterPro"/>
</dbReference>
<dbReference type="Pfam" id="PF07690">
    <property type="entry name" value="MFS_1"/>
    <property type="match status" value="1"/>
</dbReference>
<keyword evidence="6 7" id="KW-0472">Membrane</keyword>
<feature type="transmembrane region" description="Helical" evidence="7">
    <location>
        <begin position="26"/>
        <end position="46"/>
    </location>
</feature>
<feature type="transmembrane region" description="Helical" evidence="7">
    <location>
        <begin position="114"/>
        <end position="133"/>
    </location>
</feature>
<dbReference type="AlphaFoldDB" id="A0A0C9VXS5"/>
<keyword evidence="4 7" id="KW-0812">Transmembrane</keyword>
<dbReference type="Gene3D" id="1.20.1250.20">
    <property type="entry name" value="MFS general substrate transporter like domains"/>
    <property type="match status" value="1"/>
</dbReference>
<reference evidence="8 9" key="1">
    <citation type="submission" date="2014-06" db="EMBL/GenBank/DDBJ databases">
        <title>Evolutionary Origins and Diversification of the Mycorrhizal Mutualists.</title>
        <authorList>
            <consortium name="DOE Joint Genome Institute"/>
            <consortium name="Mycorrhizal Genomics Consortium"/>
            <person name="Kohler A."/>
            <person name="Kuo A."/>
            <person name="Nagy L.G."/>
            <person name="Floudas D."/>
            <person name="Copeland A."/>
            <person name="Barry K.W."/>
            <person name="Cichocki N."/>
            <person name="Veneault-Fourrey C."/>
            <person name="LaButti K."/>
            <person name="Lindquist E.A."/>
            <person name="Lipzen A."/>
            <person name="Lundell T."/>
            <person name="Morin E."/>
            <person name="Murat C."/>
            <person name="Riley R."/>
            <person name="Ohm R."/>
            <person name="Sun H."/>
            <person name="Tunlid A."/>
            <person name="Henrissat B."/>
            <person name="Grigoriev I.V."/>
            <person name="Hibbett D.S."/>
            <person name="Martin F."/>
        </authorList>
    </citation>
    <scope>NUCLEOTIDE SEQUENCE [LARGE SCALE GENOMIC DNA]</scope>
    <source>
        <strain evidence="8 9">SS14</strain>
    </source>
</reference>
<dbReference type="SUPFAM" id="SSF103473">
    <property type="entry name" value="MFS general substrate transporter"/>
    <property type="match status" value="1"/>
</dbReference>
<dbReference type="OrthoDB" id="413079at2759"/>
<evidence type="ECO:0000256" key="6">
    <source>
        <dbReference type="ARBA" id="ARBA00023136"/>
    </source>
</evidence>
<evidence type="ECO:0000256" key="1">
    <source>
        <dbReference type="ARBA" id="ARBA00004127"/>
    </source>
</evidence>
<evidence type="ECO:0000313" key="8">
    <source>
        <dbReference type="EMBL" id="KIJ43251.1"/>
    </source>
</evidence>
<proteinExistence type="inferred from homology"/>
<accession>A0A0C9VXS5</accession>
<dbReference type="GO" id="GO:0012505">
    <property type="term" value="C:endomembrane system"/>
    <property type="evidence" value="ECO:0007669"/>
    <property type="project" value="UniProtKB-SubCell"/>
</dbReference>
<dbReference type="InterPro" id="IPR036259">
    <property type="entry name" value="MFS_trans_sf"/>
</dbReference>
<comment type="similarity">
    <text evidence="2">Belongs to the major facilitator superfamily.</text>
</comment>
<evidence type="ECO:0008006" key="10">
    <source>
        <dbReference type="Google" id="ProtNLM"/>
    </source>
</evidence>
<dbReference type="InterPro" id="IPR051788">
    <property type="entry name" value="MFS_Transporter"/>
</dbReference>
<evidence type="ECO:0000256" key="4">
    <source>
        <dbReference type="ARBA" id="ARBA00022692"/>
    </source>
</evidence>
<sequence length="279" mass="31187">HGNIGIWALVSPLIATQFANISQWSFHWLVVLCLAEINALVLASAYRLKHSNGTIPVIENDNKIPEKVAVKWKEVLSLRAVHTMTFFILIYRGVEFTLSVTFIIEERHGSAKSGYLSSNFVGGLMIGRFALLWANIKVLGTRKAIFFDSVLALGFEFMIWFIPTIVSNAVSITLIGFVMGPMFPMIIGYAHRIIPTELLPSAISWIVVFGSVGVAYSLLKVPLPAGLALEHYSHCKFLPRCYRFFLFTDSQHPGGNEGHPHCPLTCVPRASRMQTTFYR</sequence>